<dbReference type="Proteomes" id="UP000692954">
    <property type="component" value="Unassembled WGS sequence"/>
</dbReference>
<keyword evidence="2" id="KW-1185">Reference proteome</keyword>
<proteinExistence type="predicted"/>
<dbReference type="AlphaFoldDB" id="A0A8S1RPY8"/>
<sequence length="74" mass="8684">MKEVKEKTIQRSNNTKLISKDAFGNLIMQIHEKILNQNEGLLYILRDAFFQNSNLILNGARIQKINKFQLKPIR</sequence>
<organism evidence="1 2">
    <name type="scientific">Paramecium sonneborni</name>
    <dbReference type="NCBI Taxonomy" id="65129"/>
    <lineage>
        <taxon>Eukaryota</taxon>
        <taxon>Sar</taxon>
        <taxon>Alveolata</taxon>
        <taxon>Ciliophora</taxon>
        <taxon>Intramacronucleata</taxon>
        <taxon>Oligohymenophorea</taxon>
        <taxon>Peniculida</taxon>
        <taxon>Parameciidae</taxon>
        <taxon>Paramecium</taxon>
    </lineage>
</organism>
<evidence type="ECO:0000313" key="1">
    <source>
        <dbReference type="EMBL" id="CAD8128905.1"/>
    </source>
</evidence>
<comment type="caution">
    <text evidence="1">The sequence shown here is derived from an EMBL/GenBank/DDBJ whole genome shotgun (WGS) entry which is preliminary data.</text>
</comment>
<reference evidence="1" key="1">
    <citation type="submission" date="2021-01" db="EMBL/GenBank/DDBJ databases">
        <authorList>
            <consortium name="Genoscope - CEA"/>
            <person name="William W."/>
        </authorList>
    </citation>
    <scope>NUCLEOTIDE SEQUENCE</scope>
</reference>
<gene>
    <name evidence="1" type="ORF">PSON_ATCC_30995.1.T1990058</name>
</gene>
<dbReference type="EMBL" id="CAJJDN010000199">
    <property type="protein sequence ID" value="CAD8128905.1"/>
    <property type="molecule type" value="Genomic_DNA"/>
</dbReference>
<accession>A0A8S1RPY8</accession>
<evidence type="ECO:0000313" key="2">
    <source>
        <dbReference type="Proteomes" id="UP000692954"/>
    </source>
</evidence>
<name>A0A8S1RPY8_9CILI</name>
<protein>
    <submittedName>
        <fullName evidence="1">Uncharacterized protein</fullName>
    </submittedName>
</protein>